<dbReference type="InterPro" id="IPR032710">
    <property type="entry name" value="NTF2-like_dom_sf"/>
</dbReference>
<evidence type="ECO:0000313" key="2">
    <source>
        <dbReference type="EMBL" id="SHN62556.1"/>
    </source>
</evidence>
<dbReference type="RefSeq" id="WP_072675306.1">
    <property type="nucleotide sequence ID" value="NZ_MUYH01000010.1"/>
</dbReference>
<gene>
    <name evidence="2" type="ORF">SAMN02745193_02457</name>
</gene>
<dbReference type="SUPFAM" id="SSF54427">
    <property type="entry name" value="NTF2-like"/>
    <property type="match status" value="1"/>
</dbReference>
<evidence type="ECO:0000313" key="3">
    <source>
        <dbReference type="Proteomes" id="UP000184391"/>
    </source>
</evidence>
<keyword evidence="1" id="KW-0732">Signal</keyword>
<keyword evidence="3" id="KW-1185">Reference proteome</keyword>
<dbReference type="PROSITE" id="PS51257">
    <property type="entry name" value="PROKAR_LIPOPROTEIN"/>
    <property type="match status" value="1"/>
</dbReference>
<reference evidence="3" key="1">
    <citation type="submission" date="2016-12" db="EMBL/GenBank/DDBJ databases">
        <authorList>
            <person name="Varghese N."/>
            <person name="Submissions S."/>
        </authorList>
    </citation>
    <scope>NUCLEOTIDE SEQUENCE [LARGE SCALE GENOMIC DNA]</scope>
    <source>
        <strain evidence="3">DSM 11032</strain>
    </source>
</reference>
<dbReference type="Gene3D" id="3.10.450.50">
    <property type="match status" value="1"/>
</dbReference>
<dbReference type="EMBL" id="FRDF01000015">
    <property type="protein sequence ID" value="SHN62556.1"/>
    <property type="molecule type" value="Genomic_DNA"/>
</dbReference>
<organism evidence="2 3">
    <name type="scientific">Erythrobacter sanguineus</name>
    <dbReference type="NCBI Taxonomy" id="198312"/>
    <lineage>
        <taxon>Bacteria</taxon>
        <taxon>Pseudomonadati</taxon>
        <taxon>Pseudomonadota</taxon>
        <taxon>Alphaproteobacteria</taxon>
        <taxon>Sphingomonadales</taxon>
        <taxon>Erythrobacteraceae</taxon>
        <taxon>Erythrobacter/Porphyrobacter group</taxon>
        <taxon>Erythrobacter</taxon>
    </lineage>
</organism>
<protein>
    <recommendedName>
        <fullName evidence="4">SnoaL-like domain-containing protein</fullName>
    </recommendedName>
</protein>
<evidence type="ECO:0000256" key="1">
    <source>
        <dbReference type="SAM" id="SignalP"/>
    </source>
</evidence>
<feature type="signal peptide" evidence="1">
    <location>
        <begin position="1"/>
        <end position="22"/>
    </location>
</feature>
<dbReference type="AlphaFoldDB" id="A0A1M7SW04"/>
<proteinExistence type="predicted"/>
<accession>A0A1M7SW04</accession>
<sequence>MTFFRPLLVLVATFALTGCVHARQADCPSRDDARAEIERAIHDFFDALRKEDQGAFQRLVTGSFYAFDVGKRFDGPELFDVIKDAHAQGVQINWSLGAIDTELQCDVAWSAWENVGSVGIPPDLEPVRWLESAVLIRENGDWKIDFFHSQRAAEN</sequence>
<dbReference type="Proteomes" id="UP000184391">
    <property type="component" value="Unassembled WGS sequence"/>
</dbReference>
<evidence type="ECO:0008006" key="4">
    <source>
        <dbReference type="Google" id="ProtNLM"/>
    </source>
</evidence>
<name>A0A1M7SW04_9SPHN</name>
<feature type="chain" id="PRO_5012138998" description="SnoaL-like domain-containing protein" evidence="1">
    <location>
        <begin position="23"/>
        <end position="155"/>
    </location>
</feature>